<keyword evidence="6" id="KW-1185">Reference proteome</keyword>
<keyword evidence="3" id="KW-0812">Transmembrane</keyword>
<dbReference type="SMART" id="SM00267">
    <property type="entry name" value="GGDEF"/>
    <property type="match status" value="1"/>
</dbReference>
<dbReference type="PROSITE" id="PS50887">
    <property type="entry name" value="GGDEF"/>
    <property type="match status" value="1"/>
</dbReference>
<feature type="domain" description="GGDEF" evidence="4">
    <location>
        <begin position="117"/>
        <end position="249"/>
    </location>
</feature>
<dbReference type="RefSeq" id="WP_264227532.1">
    <property type="nucleotide sequence ID" value="NZ_CP107716.1"/>
</dbReference>
<comment type="catalytic activity">
    <reaction evidence="2">
        <text>2 GTP = 3',3'-c-di-GMP + 2 diphosphate</text>
        <dbReference type="Rhea" id="RHEA:24898"/>
        <dbReference type="ChEBI" id="CHEBI:33019"/>
        <dbReference type="ChEBI" id="CHEBI:37565"/>
        <dbReference type="ChEBI" id="CHEBI:58805"/>
        <dbReference type="EC" id="2.7.7.65"/>
    </reaction>
</comment>
<dbReference type="InterPro" id="IPR000160">
    <property type="entry name" value="GGDEF_dom"/>
</dbReference>
<gene>
    <name evidence="5" type="ORF">OF122_09565</name>
</gene>
<dbReference type="Proteomes" id="UP001163882">
    <property type="component" value="Chromosome"/>
</dbReference>
<dbReference type="NCBIfam" id="TIGR00254">
    <property type="entry name" value="GGDEF"/>
    <property type="match status" value="1"/>
</dbReference>
<dbReference type="EMBL" id="CP107716">
    <property type="protein sequence ID" value="UYQ73984.1"/>
    <property type="molecule type" value="Genomic_DNA"/>
</dbReference>
<feature type="transmembrane region" description="Helical" evidence="3">
    <location>
        <begin position="12"/>
        <end position="34"/>
    </location>
</feature>
<reference evidence="5" key="1">
    <citation type="submission" date="2022-10" db="EMBL/GenBank/DDBJ databases">
        <title>YIM 151497 complete genome.</title>
        <authorList>
            <person name="Chen X."/>
        </authorList>
    </citation>
    <scope>NUCLEOTIDE SEQUENCE</scope>
    <source>
        <strain evidence="5">YIM 151497</strain>
    </source>
</reference>
<accession>A0ABY6ITN7</accession>
<keyword evidence="3" id="KW-1133">Transmembrane helix</keyword>
<dbReference type="PANTHER" id="PTHR45138:SF9">
    <property type="entry name" value="DIGUANYLATE CYCLASE DGCM-RELATED"/>
    <property type="match status" value="1"/>
</dbReference>
<organism evidence="5 6">
    <name type="scientific">Pelagibacterium flavum</name>
    <dbReference type="NCBI Taxonomy" id="2984530"/>
    <lineage>
        <taxon>Bacteria</taxon>
        <taxon>Pseudomonadati</taxon>
        <taxon>Pseudomonadota</taxon>
        <taxon>Alphaproteobacteria</taxon>
        <taxon>Hyphomicrobiales</taxon>
        <taxon>Devosiaceae</taxon>
        <taxon>Pelagibacterium</taxon>
    </lineage>
</organism>
<evidence type="ECO:0000313" key="5">
    <source>
        <dbReference type="EMBL" id="UYQ73984.1"/>
    </source>
</evidence>
<keyword evidence="3" id="KW-0472">Membrane</keyword>
<dbReference type="SUPFAM" id="SSF55073">
    <property type="entry name" value="Nucleotide cyclase"/>
    <property type="match status" value="1"/>
</dbReference>
<sequence length="261" mass="28337">MSIGGHRLKEWIPIAAWTACGPLFCVLVALGYNIMTFAGFPSEIRVRAALAAIIVPFGLATPFFFYFSIKLRELASANRQLSLLAATDGLTNCLNRTAFTALVEARLEALVPQGDHVHGALLVIDADNFKQINDRFGHHNGDIALTLIARAIRSSVRAGDNVGRLGGEEFGVFLPVVDRYGAETVAERLRRAVEKLAFVADGHHHQLTVSVGGVVFDRRTGFEELFRLADERLYAAKNEGRNTVRLIGCATSGAGFAILDS</sequence>
<dbReference type="InterPro" id="IPR043128">
    <property type="entry name" value="Rev_trsase/Diguanyl_cyclase"/>
</dbReference>
<name>A0ABY6ITN7_9HYPH</name>
<protein>
    <recommendedName>
        <fullName evidence="1">diguanylate cyclase</fullName>
        <ecNumber evidence="1">2.7.7.65</ecNumber>
    </recommendedName>
</protein>
<dbReference type="EC" id="2.7.7.65" evidence="1"/>
<feature type="transmembrane region" description="Helical" evidence="3">
    <location>
        <begin position="46"/>
        <end position="69"/>
    </location>
</feature>
<dbReference type="InterPro" id="IPR050469">
    <property type="entry name" value="Diguanylate_Cyclase"/>
</dbReference>
<evidence type="ECO:0000256" key="3">
    <source>
        <dbReference type="SAM" id="Phobius"/>
    </source>
</evidence>
<dbReference type="Pfam" id="PF00990">
    <property type="entry name" value="GGDEF"/>
    <property type="match status" value="1"/>
</dbReference>
<dbReference type="CDD" id="cd01949">
    <property type="entry name" value="GGDEF"/>
    <property type="match status" value="1"/>
</dbReference>
<evidence type="ECO:0000259" key="4">
    <source>
        <dbReference type="PROSITE" id="PS50887"/>
    </source>
</evidence>
<dbReference type="InterPro" id="IPR029787">
    <property type="entry name" value="Nucleotide_cyclase"/>
</dbReference>
<evidence type="ECO:0000313" key="6">
    <source>
        <dbReference type="Proteomes" id="UP001163882"/>
    </source>
</evidence>
<dbReference type="PANTHER" id="PTHR45138">
    <property type="entry name" value="REGULATORY COMPONENTS OF SENSORY TRANSDUCTION SYSTEM"/>
    <property type="match status" value="1"/>
</dbReference>
<proteinExistence type="predicted"/>
<dbReference type="Gene3D" id="3.30.70.270">
    <property type="match status" value="1"/>
</dbReference>
<evidence type="ECO:0000256" key="2">
    <source>
        <dbReference type="ARBA" id="ARBA00034247"/>
    </source>
</evidence>
<evidence type="ECO:0000256" key="1">
    <source>
        <dbReference type="ARBA" id="ARBA00012528"/>
    </source>
</evidence>